<feature type="region of interest" description="Disordered" evidence="8">
    <location>
        <begin position="1590"/>
        <end position="1616"/>
    </location>
</feature>
<dbReference type="InterPro" id="IPR014031">
    <property type="entry name" value="Ketoacyl_synth_C"/>
</dbReference>
<dbReference type="Pfam" id="PF14765">
    <property type="entry name" value="PS-DH"/>
    <property type="match status" value="1"/>
</dbReference>
<protein>
    <recommendedName>
        <fullName evidence="14">S-adenosyl-L-methionine-dependent N-methyltransferase</fullName>
    </recommendedName>
</protein>
<dbReference type="Pfam" id="PF07859">
    <property type="entry name" value="Abhydrolase_3"/>
    <property type="match status" value="1"/>
</dbReference>
<evidence type="ECO:0000259" key="11">
    <source>
        <dbReference type="PROSITE" id="PS52019"/>
    </source>
</evidence>
<accession>A0ABR4A2Y1</accession>
<feature type="domain" description="Carrier" evidence="9">
    <location>
        <begin position="1651"/>
        <end position="1728"/>
    </location>
</feature>
<dbReference type="Pfam" id="PF00550">
    <property type="entry name" value="PP-binding"/>
    <property type="match status" value="1"/>
</dbReference>
<dbReference type="InterPro" id="IPR029063">
    <property type="entry name" value="SAM-dependent_MTases_sf"/>
</dbReference>
<dbReference type="Pfam" id="PF18558">
    <property type="entry name" value="HTH_51"/>
    <property type="match status" value="1"/>
</dbReference>
<dbReference type="InterPro" id="IPR041068">
    <property type="entry name" value="HTH_51"/>
</dbReference>
<name>A0ABR4A2Y1_9LECA</name>
<keyword evidence="2" id="KW-0596">Phosphopantetheine</keyword>
<dbReference type="InterPro" id="IPR001375">
    <property type="entry name" value="Peptidase_S9_cat"/>
</dbReference>
<comment type="pathway">
    <text evidence="1">Secondary metabolite biosynthesis; terpenoid biosynthesis.</text>
</comment>
<dbReference type="Pfam" id="PF08242">
    <property type="entry name" value="Methyltransf_12"/>
    <property type="match status" value="1"/>
</dbReference>
<dbReference type="CDD" id="cd00833">
    <property type="entry name" value="PKS"/>
    <property type="match status" value="1"/>
</dbReference>
<evidence type="ECO:0000259" key="9">
    <source>
        <dbReference type="PROSITE" id="PS50075"/>
    </source>
</evidence>
<evidence type="ECO:0000256" key="3">
    <source>
        <dbReference type="ARBA" id="ARBA00022553"/>
    </source>
</evidence>
<dbReference type="InterPro" id="IPR016036">
    <property type="entry name" value="Malonyl_transacylase_ACP-bd"/>
</dbReference>
<dbReference type="InterPro" id="IPR036736">
    <property type="entry name" value="ACP-like_sf"/>
</dbReference>
<dbReference type="Pfam" id="PF00109">
    <property type="entry name" value="ketoacyl-synt"/>
    <property type="match status" value="1"/>
</dbReference>
<dbReference type="InterPro" id="IPR020807">
    <property type="entry name" value="PKS_DH"/>
</dbReference>
<keyword evidence="6" id="KW-0511">Multifunctional enzyme</keyword>
<dbReference type="PROSITE" id="PS50075">
    <property type="entry name" value="CARRIER"/>
    <property type="match status" value="1"/>
</dbReference>
<dbReference type="PANTHER" id="PTHR43775">
    <property type="entry name" value="FATTY ACID SYNTHASE"/>
    <property type="match status" value="1"/>
</dbReference>
<dbReference type="SUPFAM" id="SSF55048">
    <property type="entry name" value="Probable ACP-binding domain of malonyl-CoA ACP transacylase"/>
    <property type="match status" value="1"/>
</dbReference>
<dbReference type="InterPro" id="IPR009081">
    <property type="entry name" value="PP-bd_ACP"/>
</dbReference>
<feature type="compositionally biased region" description="Polar residues" evidence="8">
    <location>
        <begin position="2150"/>
        <end position="2164"/>
    </location>
</feature>
<dbReference type="Gene3D" id="1.10.1200.10">
    <property type="entry name" value="ACP-like"/>
    <property type="match status" value="1"/>
</dbReference>
<dbReference type="InterPro" id="IPR049900">
    <property type="entry name" value="PKS_mFAS_DH"/>
</dbReference>
<dbReference type="Pfam" id="PF00326">
    <property type="entry name" value="Peptidase_S9"/>
    <property type="match status" value="1"/>
</dbReference>
<keyword evidence="13" id="KW-1185">Reference proteome</keyword>
<evidence type="ECO:0000259" key="10">
    <source>
        <dbReference type="PROSITE" id="PS52004"/>
    </source>
</evidence>
<dbReference type="PROSITE" id="PS52004">
    <property type="entry name" value="KS3_2"/>
    <property type="match status" value="1"/>
</dbReference>
<dbReference type="SMART" id="SM00825">
    <property type="entry name" value="PKS_KS"/>
    <property type="match status" value="1"/>
</dbReference>
<reference evidence="12 13" key="1">
    <citation type="submission" date="2024-09" db="EMBL/GenBank/DDBJ databases">
        <title>Rethinking Asexuality: The Enigmatic Case of Functional Sexual Genes in Lepraria (Stereocaulaceae).</title>
        <authorList>
            <person name="Doellman M."/>
            <person name="Sun Y."/>
            <person name="Barcenas-Pena A."/>
            <person name="Lumbsch H.T."/>
            <person name="Grewe F."/>
        </authorList>
    </citation>
    <scope>NUCLEOTIDE SEQUENCE [LARGE SCALE GENOMIC DNA]</scope>
    <source>
        <strain evidence="12 13">Mercado 3170</strain>
    </source>
</reference>
<evidence type="ECO:0000256" key="8">
    <source>
        <dbReference type="SAM" id="MobiDB-lite"/>
    </source>
</evidence>
<dbReference type="InterPro" id="IPR013094">
    <property type="entry name" value="AB_hydrolase_3"/>
</dbReference>
<dbReference type="PROSITE" id="PS00606">
    <property type="entry name" value="KS3_1"/>
    <property type="match status" value="1"/>
</dbReference>
<dbReference type="PROSITE" id="PS52019">
    <property type="entry name" value="PKS_MFAS_DH"/>
    <property type="match status" value="1"/>
</dbReference>
<organism evidence="12 13">
    <name type="scientific">Stereocaulon virgatum</name>
    <dbReference type="NCBI Taxonomy" id="373712"/>
    <lineage>
        <taxon>Eukaryota</taxon>
        <taxon>Fungi</taxon>
        <taxon>Dikarya</taxon>
        <taxon>Ascomycota</taxon>
        <taxon>Pezizomycotina</taxon>
        <taxon>Lecanoromycetes</taxon>
        <taxon>OSLEUM clade</taxon>
        <taxon>Lecanoromycetidae</taxon>
        <taxon>Lecanorales</taxon>
        <taxon>Lecanorineae</taxon>
        <taxon>Stereocaulaceae</taxon>
        <taxon>Stereocaulon</taxon>
    </lineage>
</organism>
<evidence type="ECO:0000256" key="1">
    <source>
        <dbReference type="ARBA" id="ARBA00004721"/>
    </source>
</evidence>
<keyword evidence="3" id="KW-0597">Phosphoprotein</keyword>
<evidence type="ECO:0000313" key="13">
    <source>
        <dbReference type="Proteomes" id="UP001590950"/>
    </source>
</evidence>
<evidence type="ECO:0000256" key="2">
    <source>
        <dbReference type="ARBA" id="ARBA00022450"/>
    </source>
</evidence>
<evidence type="ECO:0008006" key="14">
    <source>
        <dbReference type="Google" id="ProtNLM"/>
    </source>
</evidence>
<dbReference type="SUPFAM" id="SSF52151">
    <property type="entry name" value="FabD/lysophospholipase-like"/>
    <property type="match status" value="1"/>
</dbReference>
<dbReference type="InterPro" id="IPR029058">
    <property type="entry name" value="AB_hydrolase_fold"/>
</dbReference>
<dbReference type="InterPro" id="IPR001227">
    <property type="entry name" value="Ac_transferase_dom_sf"/>
</dbReference>
<feature type="region of interest" description="Disordered" evidence="8">
    <location>
        <begin position="1629"/>
        <end position="1656"/>
    </location>
</feature>
<dbReference type="InterPro" id="IPR020841">
    <property type="entry name" value="PKS_Beta-ketoAc_synthase_dom"/>
</dbReference>
<dbReference type="SUPFAM" id="SSF53474">
    <property type="entry name" value="alpha/beta-Hydrolases"/>
    <property type="match status" value="1"/>
</dbReference>
<dbReference type="Proteomes" id="UP001590950">
    <property type="component" value="Unassembled WGS sequence"/>
</dbReference>
<dbReference type="Pfam" id="PF02801">
    <property type="entry name" value="Ketoacyl-synt_C"/>
    <property type="match status" value="1"/>
</dbReference>
<dbReference type="InterPro" id="IPR049552">
    <property type="entry name" value="PKS_DH_N"/>
</dbReference>
<comment type="caution">
    <text evidence="12">The sequence shown here is derived from an EMBL/GenBank/DDBJ whole genome shotgun (WGS) entry which is preliminary data.</text>
</comment>
<evidence type="ECO:0000256" key="5">
    <source>
        <dbReference type="ARBA" id="ARBA00022679"/>
    </source>
</evidence>
<sequence>MTEVGTSSDTHMQEFRIALFGPQVTHWTHEELSERQSNLLRNTKFAFLITTLLRLHSFHSTLEEDAGISNHLTEARLDELRGFAAGDNIPDPQNLSQTVLAPLTVLSQIVNLARLTEDNKGHDGCLKFQVAQGFCIGFLSAAALASSSDWAELEQNASNAVRLAFCVGTVIDAEDLSHAPPDRAVAISARWKTASDRTYLETSLDLFPNAYVSCITDDRTLTVTLPDRDRHSFCAQLSQANIKTSTVGLHGCYHHSKHTQLAEALKKLCAANKEIRLPNADKLRLPLRSTADTQTISTGALHEIAIDLILCKRAHWYQTVKRTVDDLSRDNVRLVPLGKDSVVPHSILLNTPILTDGLSPNDDSPSSARNIEEVAVVGMACRFPQADSLEEFWQLLHSGGTSIGKLPIERFNPADVSREPRLANFWGNFLRRPDAFDHRFFGVSGREAKSMDPQQRLALQVAYEAIESSGYCSLPTQEKEVDVGCYLGVGSVDYDENVASDNASAFSATGTLRAFISGRIRHFFGWTGPSITFDTACSSSAVAIHTASKALLAGECSMALAGGVNVITSPNLYQNLSAASFLNPNGSSKAFDADAGGYCRGEGAGILTLKLLSRAKADSDTILGVIAGSAVNQSSNSSPITVPDSQSQSSLYRRALSIGRIEPSEVTYVEAHGTGTLVGDPIEYESVRLALTGPWRTEELFLGSVKDNIGHTEAASGAAAIIKSLLMMQYKTIPKQANFASINPRIAFSPSDRITVPRATEEWKSQQHVALINNYGAAGSNVAIALREHSNDLLTSSSKPLSKGSHQRASAAYPILLSARSPKSLELYINALKTYVPKVDTSLGALAYNIFRRQNSSFEHRAAFIATDTETLASVLNSSDKQRLGQTVRTGKSPVVLCFGGQTGRTVTISRDLYDDCDLLRYHLNECDAICQTLGLPTIFPNIFHKEPVEDIVSLHCILLSVQISSARCWIDCGVEVDTVIGHSFGQLSALCVAGSISLEDTFRFVIGRSHLLRETWGPERGIMLSVECDRDELHAVLDSLNETAACRVDIACYNGPRSFVLAGDIASMAKAENACQSFKTVQLHNNYAYHSYLADGILSGLDTLAESINIQTPRLHVETCSTGESWPQFTAREVVQHTRQSVHFAEAIERIAARLTSAVWLEAGSTSPIIAMTRRIIRKSDRRDTFIPMDLETADATANLANATSQLWKAGCAPHYWLFHRSSSHHYENLKLPPYQFDESRHWIQYKPKTELPPKSAIEKPTIKAPSLVSLIQDHTNTGEHLFSVDTANAVFDLAGRGHAVAGQSLCPASMYLELATRCAMEILGSAFEARISPHIESLTMSAPLGLGGESDVFLHLHETARNVWQFTVFSGAYEAMGTAMGNTEHAKGRITLASVGDAFAENRLRLLQKFARISSAERILNSPLATGMNGIIVYKLFSDVVDYASYYHGVKSVTALEHEAVGFVTVPAEHPFGMEPGYCDPISLDNFLQVAGIHVNCLSNRKEDEVFMCTVVEEVIFSSSFITKKSDSRTWTVYSRYDTASKGNMTNDIFVYEANSKELVLVIMGANFRSVPFKSLVRSLTRLKIPSTAANKPSDSDSDPKQDSGYQSRLHTPLDEESKKQILTHASLSARSTTAPLPRRPQPPPTKPTKSGSSIQLVRQMFSDIIEIPVKEVQPTSTLVDLPINSLLVTEVLAEIQKRFQVTITKDQLQECGNVLALCHVIQPDEIIEDGPGPVNEIQERSDATANLANTHTATAIKSHHSDSVYQGEVKDKLATTSRDCFDQAKPFYDDHARTTGFTNFCTEVYPLQSELVLQYVVAAFASLGCDLRAMKSGDAIPTIQYLPVHQKLIRQLYRILEAGGLIEKQDITTSYRTEKPLPTSPTADLHAEMLEKFPKHASETKLLHTTAPRLAECLSGAADPLGLMFRDSTARALMEDVYTNAPMFKTGTLLLAQYLSSILERFSDNRKIRVLEIGAGTGGTTKNLVEKLVEINTKSKFSYTFTDLSSSLVAAARRKFAKWPFMQYTVLDIEKDPAPQFIGTYDVIVSTNCIHATKDLLHSTTNIRKMLRPDGVLCLVELTRNLFWFDLVFGLLEGWWLFNDGRQHALADERRWERCLNAAGFEWVDWSDSTSQESDILRVITASPLKTEQPTSTQMDTNNSRNLRDDEGLDTRQSKVFKNVDGLDLQADLYYPGKTVDSGTSLPVALMIHGGGHIMLSRNDMRPEQTNMLLKSGFLPISVDYRLCPETTLLEGPMTDVVDALRWIRINLPNLSLSRKDIRVDTERVVAIGWSTGGHLAMSLAWTSVSRGIRPPEAVLALYCPTDYEDSFWARPNIPHGSNCTALHRSSSYELDDDIWTTVKDRPITSYNIPATKRAIGGWLASSDPRSRLALYMNWHGRTLHVLLNGLDKKQRKAPSTPSSADIAAISPLAQIRDRKYQTPTFMIHPRQDDLIPWQQAQRTWEALRAAGVDAELRILEDVRHLFDVERNWQKGTAARDAVREGYDFLCKKVGLTLLK</sequence>
<feature type="domain" description="PKS/mFAS DH" evidence="11">
    <location>
        <begin position="1267"/>
        <end position="1579"/>
    </location>
</feature>
<dbReference type="SUPFAM" id="SSF53901">
    <property type="entry name" value="Thiolase-like"/>
    <property type="match status" value="1"/>
</dbReference>
<dbReference type="InterPro" id="IPR016035">
    <property type="entry name" value="Acyl_Trfase/lysoPLipase"/>
</dbReference>
<feature type="compositionally biased region" description="Pro residues" evidence="8">
    <location>
        <begin position="1640"/>
        <end position="1649"/>
    </location>
</feature>
<keyword evidence="5" id="KW-0808">Transferase</keyword>
<feature type="region of interest" description="Disordered" evidence="8">
    <location>
        <begin position="2150"/>
        <end position="2169"/>
    </location>
</feature>
<dbReference type="SMART" id="SM00826">
    <property type="entry name" value="PKS_DH"/>
    <property type="match status" value="1"/>
</dbReference>
<feature type="active site" description="Proton acceptor; for dehydratase activity" evidence="7">
    <location>
        <position position="1300"/>
    </location>
</feature>
<evidence type="ECO:0000313" key="12">
    <source>
        <dbReference type="EMBL" id="KAL2039671.1"/>
    </source>
</evidence>
<dbReference type="InterPro" id="IPR049551">
    <property type="entry name" value="PKS_DH_C"/>
</dbReference>
<keyword evidence="4" id="KW-0489">Methyltransferase</keyword>
<dbReference type="InterPro" id="IPR014030">
    <property type="entry name" value="Ketoacyl_synth_N"/>
</dbReference>
<dbReference type="Pfam" id="PF21089">
    <property type="entry name" value="PKS_DH_N"/>
    <property type="match status" value="1"/>
</dbReference>
<dbReference type="Gene3D" id="3.30.70.3290">
    <property type="match status" value="1"/>
</dbReference>
<dbReference type="SUPFAM" id="SSF53335">
    <property type="entry name" value="S-adenosyl-L-methionine-dependent methyltransferases"/>
    <property type="match status" value="1"/>
</dbReference>
<evidence type="ECO:0000256" key="6">
    <source>
        <dbReference type="ARBA" id="ARBA00023268"/>
    </source>
</evidence>
<dbReference type="InterPro" id="IPR014043">
    <property type="entry name" value="Acyl_transferase_dom"/>
</dbReference>
<dbReference type="SUPFAM" id="SSF47336">
    <property type="entry name" value="ACP-like"/>
    <property type="match status" value="1"/>
</dbReference>
<dbReference type="Gene3D" id="3.40.50.150">
    <property type="entry name" value="Vaccinia Virus protein VP39"/>
    <property type="match status" value="1"/>
</dbReference>
<dbReference type="InterPro" id="IPR016039">
    <property type="entry name" value="Thiolase-like"/>
</dbReference>
<dbReference type="Gene3D" id="3.40.47.10">
    <property type="match status" value="1"/>
</dbReference>
<dbReference type="InterPro" id="IPR050091">
    <property type="entry name" value="PKS_NRPS_Biosynth_Enz"/>
</dbReference>
<dbReference type="InterPro" id="IPR013217">
    <property type="entry name" value="Methyltransf_12"/>
</dbReference>
<dbReference type="Gene3D" id="3.40.50.1820">
    <property type="entry name" value="alpha/beta hydrolase"/>
    <property type="match status" value="1"/>
</dbReference>
<dbReference type="Pfam" id="PF16073">
    <property type="entry name" value="SAT"/>
    <property type="match status" value="1"/>
</dbReference>
<gene>
    <name evidence="12" type="ORF">N7G274_007530</name>
</gene>
<dbReference type="Gene3D" id="3.40.366.10">
    <property type="entry name" value="Malonyl-Coenzyme A Acyl Carrier Protein, domain 2"/>
    <property type="match status" value="2"/>
</dbReference>
<evidence type="ECO:0000256" key="7">
    <source>
        <dbReference type="PROSITE-ProRule" id="PRU01363"/>
    </source>
</evidence>
<proteinExistence type="predicted"/>
<dbReference type="Gene3D" id="3.10.129.110">
    <property type="entry name" value="Polyketide synthase dehydratase"/>
    <property type="match status" value="1"/>
</dbReference>
<feature type="domain" description="Ketosynthase family 3 (KS3)" evidence="10">
    <location>
        <begin position="371"/>
        <end position="788"/>
    </location>
</feature>
<dbReference type="CDD" id="cd02440">
    <property type="entry name" value="AdoMet_MTases"/>
    <property type="match status" value="1"/>
</dbReference>
<dbReference type="EMBL" id="JBEFKJ010000024">
    <property type="protein sequence ID" value="KAL2039671.1"/>
    <property type="molecule type" value="Genomic_DNA"/>
</dbReference>
<dbReference type="Pfam" id="PF00698">
    <property type="entry name" value="Acyl_transf_1"/>
    <property type="match status" value="1"/>
</dbReference>
<dbReference type="InterPro" id="IPR018201">
    <property type="entry name" value="Ketoacyl_synth_AS"/>
</dbReference>
<feature type="region of interest" description="N-terminal hotdog fold" evidence="7">
    <location>
        <begin position="1267"/>
        <end position="1399"/>
    </location>
</feature>
<dbReference type="InterPro" id="IPR032088">
    <property type="entry name" value="SAT"/>
</dbReference>
<evidence type="ECO:0000256" key="4">
    <source>
        <dbReference type="ARBA" id="ARBA00022603"/>
    </source>
</evidence>
<dbReference type="SMART" id="SM00827">
    <property type="entry name" value="PKS_AT"/>
    <property type="match status" value="1"/>
</dbReference>
<dbReference type="PANTHER" id="PTHR43775:SF21">
    <property type="entry name" value="NON-REDUCING POLYKETIDE SYNTHASE AUSA-RELATED"/>
    <property type="match status" value="1"/>
</dbReference>
<feature type="active site" description="Proton donor; for dehydratase activity" evidence="7">
    <location>
        <position position="1487"/>
    </location>
</feature>
<feature type="region of interest" description="C-terminal hotdog fold" evidence="7">
    <location>
        <begin position="1427"/>
        <end position="1579"/>
    </location>
</feature>
<dbReference type="InterPro" id="IPR042104">
    <property type="entry name" value="PKS_dehydratase_sf"/>
</dbReference>